<dbReference type="Proteomes" id="UP001270362">
    <property type="component" value="Unassembled WGS sequence"/>
</dbReference>
<evidence type="ECO:0000256" key="1">
    <source>
        <dbReference type="SAM" id="MobiDB-lite"/>
    </source>
</evidence>
<dbReference type="InterPro" id="IPR056632">
    <property type="entry name" value="DUF7730"/>
</dbReference>
<reference evidence="3" key="2">
    <citation type="submission" date="2023-06" db="EMBL/GenBank/DDBJ databases">
        <authorList>
            <consortium name="Lawrence Berkeley National Laboratory"/>
            <person name="Haridas S."/>
            <person name="Hensen N."/>
            <person name="Bonometti L."/>
            <person name="Westerberg I."/>
            <person name="Brannstrom I.O."/>
            <person name="Guillou S."/>
            <person name="Cros-Aarteil S."/>
            <person name="Calhoun S."/>
            <person name="Kuo A."/>
            <person name="Mondo S."/>
            <person name="Pangilinan J."/>
            <person name="Riley R."/>
            <person name="Labutti K."/>
            <person name="Andreopoulos B."/>
            <person name="Lipzen A."/>
            <person name="Chen C."/>
            <person name="Yanf M."/>
            <person name="Daum C."/>
            <person name="Ng V."/>
            <person name="Clum A."/>
            <person name="Steindorff A."/>
            <person name="Ohm R."/>
            <person name="Martin F."/>
            <person name="Silar P."/>
            <person name="Natvig D."/>
            <person name="Lalanne C."/>
            <person name="Gautier V."/>
            <person name="Ament-Velasquez S.L."/>
            <person name="Kruys A."/>
            <person name="Hutchinson M.I."/>
            <person name="Powell A.J."/>
            <person name="Barry K."/>
            <person name="Miller A.N."/>
            <person name="Grigoriev I.V."/>
            <person name="Debuchy R."/>
            <person name="Gladieux P."/>
            <person name="Thoren M.H."/>
            <person name="Johannesson H."/>
        </authorList>
    </citation>
    <scope>NUCLEOTIDE SEQUENCE</scope>
    <source>
        <strain evidence="3">CBS 314.62</strain>
    </source>
</reference>
<accession>A0AAE0X7B2</accession>
<keyword evidence="4" id="KW-1185">Reference proteome</keyword>
<name>A0AAE0X7B2_9PEZI</name>
<evidence type="ECO:0000313" key="4">
    <source>
        <dbReference type="Proteomes" id="UP001270362"/>
    </source>
</evidence>
<dbReference type="AlphaFoldDB" id="A0AAE0X7B2"/>
<evidence type="ECO:0000313" key="3">
    <source>
        <dbReference type="EMBL" id="KAK3687410.1"/>
    </source>
</evidence>
<dbReference type="Pfam" id="PF24864">
    <property type="entry name" value="DUF7730"/>
    <property type="match status" value="1"/>
</dbReference>
<dbReference type="PANTHER" id="PTHR38790">
    <property type="entry name" value="2EXR DOMAIN-CONTAINING PROTEIN-RELATED"/>
    <property type="match status" value="1"/>
</dbReference>
<gene>
    <name evidence="3" type="ORF">B0T22DRAFT_457156</name>
</gene>
<feature type="domain" description="DUF7730" evidence="2">
    <location>
        <begin position="56"/>
        <end position="289"/>
    </location>
</feature>
<protein>
    <recommendedName>
        <fullName evidence="2">DUF7730 domain-containing protein</fullName>
    </recommendedName>
</protein>
<evidence type="ECO:0000259" key="2">
    <source>
        <dbReference type="Pfam" id="PF24864"/>
    </source>
</evidence>
<feature type="compositionally biased region" description="Polar residues" evidence="1">
    <location>
        <begin position="1"/>
        <end position="11"/>
    </location>
</feature>
<dbReference type="EMBL" id="JAULSO010000002">
    <property type="protein sequence ID" value="KAK3687410.1"/>
    <property type="molecule type" value="Genomic_DNA"/>
</dbReference>
<comment type="caution">
    <text evidence="3">The sequence shown here is derived from an EMBL/GenBank/DDBJ whole genome shotgun (WGS) entry which is preliminary data.</text>
</comment>
<proteinExistence type="predicted"/>
<sequence length="387" mass="42234">MDSSPPITSNMEGAILPSNSGGSSSDGNNKSNSNSLKPPTPPIPSLTDHIAATADPQSQSHFFSKLPAEIRESIYVEVWRTAGSLRYHILTRDDDDYGTTQGVAHRACITASLAGGGDDDDRRLAKTHRDFAPRSRELGRWRRSLRAHSGAHWMCAEAAMAEAAAGCQSGSSSSFLATLLSCKRLYAECKPSIYAALTFILADLQLAGRFLAQHQHQPIRSLELCIRAPNLLTELYYPVPPGAEGTLHVGPAFAFPGRPALSEDNNPWAHVCDLLLVRGGGGDLRDLRIWFDSTDLRPWQDRVSETRLFAKLFGVRVGGGSTGTRSRGGFVLMLPNIPRQEKRRLGEEHFLEGERVRDAPFVVVRGARPDNWEGHLAGRRVGAVPVP</sequence>
<feature type="compositionally biased region" description="Low complexity" evidence="1">
    <location>
        <begin position="18"/>
        <end position="35"/>
    </location>
</feature>
<reference evidence="3" key="1">
    <citation type="journal article" date="2023" name="Mol. Phylogenet. Evol.">
        <title>Genome-scale phylogeny and comparative genomics of the fungal order Sordariales.</title>
        <authorList>
            <person name="Hensen N."/>
            <person name="Bonometti L."/>
            <person name="Westerberg I."/>
            <person name="Brannstrom I.O."/>
            <person name="Guillou S."/>
            <person name="Cros-Aarteil S."/>
            <person name="Calhoun S."/>
            <person name="Haridas S."/>
            <person name="Kuo A."/>
            <person name="Mondo S."/>
            <person name="Pangilinan J."/>
            <person name="Riley R."/>
            <person name="LaButti K."/>
            <person name="Andreopoulos B."/>
            <person name="Lipzen A."/>
            <person name="Chen C."/>
            <person name="Yan M."/>
            <person name="Daum C."/>
            <person name="Ng V."/>
            <person name="Clum A."/>
            <person name="Steindorff A."/>
            <person name="Ohm R.A."/>
            <person name="Martin F."/>
            <person name="Silar P."/>
            <person name="Natvig D.O."/>
            <person name="Lalanne C."/>
            <person name="Gautier V."/>
            <person name="Ament-Velasquez S.L."/>
            <person name="Kruys A."/>
            <person name="Hutchinson M.I."/>
            <person name="Powell A.J."/>
            <person name="Barry K."/>
            <person name="Miller A.N."/>
            <person name="Grigoriev I.V."/>
            <person name="Debuchy R."/>
            <person name="Gladieux P."/>
            <person name="Hiltunen Thoren M."/>
            <person name="Johannesson H."/>
        </authorList>
    </citation>
    <scope>NUCLEOTIDE SEQUENCE</scope>
    <source>
        <strain evidence="3">CBS 314.62</strain>
    </source>
</reference>
<feature type="region of interest" description="Disordered" evidence="1">
    <location>
        <begin position="1"/>
        <end position="48"/>
    </location>
</feature>
<organism evidence="3 4">
    <name type="scientific">Podospora appendiculata</name>
    <dbReference type="NCBI Taxonomy" id="314037"/>
    <lineage>
        <taxon>Eukaryota</taxon>
        <taxon>Fungi</taxon>
        <taxon>Dikarya</taxon>
        <taxon>Ascomycota</taxon>
        <taxon>Pezizomycotina</taxon>
        <taxon>Sordariomycetes</taxon>
        <taxon>Sordariomycetidae</taxon>
        <taxon>Sordariales</taxon>
        <taxon>Podosporaceae</taxon>
        <taxon>Podospora</taxon>
    </lineage>
</organism>